<gene>
    <name evidence="2" type="ORF">CIRG_05013</name>
</gene>
<proteinExistence type="predicted"/>
<dbReference type="EMBL" id="DS028095">
    <property type="protein sequence ID" value="KMP05332.1"/>
    <property type="molecule type" value="Genomic_DNA"/>
</dbReference>
<dbReference type="OrthoDB" id="10266325at2759"/>
<protein>
    <recommendedName>
        <fullName evidence="1">Tse2 ADP-ribosyltransferase toxin domain-containing protein</fullName>
    </recommendedName>
</protein>
<reference evidence="3" key="1">
    <citation type="journal article" date="2010" name="Genome Res.">
        <title>Population genomic sequencing of Coccidioides fungi reveals recent hybridization and transposon control.</title>
        <authorList>
            <person name="Neafsey D.E."/>
            <person name="Barker B.M."/>
            <person name="Sharpton T.J."/>
            <person name="Stajich J.E."/>
            <person name="Park D.J."/>
            <person name="Whiston E."/>
            <person name="Hung C.-Y."/>
            <person name="McMahan C."/>
            <person name="White J."/>
            <person name="Sykes S."/>
            <person name="Heiman D."/>
            <person name="Young S."/>
            <person name="Zeng Q."/>
            <person name="Abouelleil A."/>
            <person name="Aftuck L."/>
            <person name="Bessette D."/>
            <person name="Brown A."/>
            <person name="FitzGerald M."/>
            <person name="Lui A."/>
            <person name="Macdonald J.P."/>
            <person name="Priest M."/>
            <person name="Orbach M.J."/>
            <person name="Galgiani J.N."/>
            <person name="Kirkland T.N."/>
            <person name="Cole G.T."/>
            <person name="Birren B.W."/>
            <person name="Henn M.R."/>
            <person name="Taylor J.W."/>
            <person name="Rounsley S.D."/>
        </authorList>
    </citation>
    <scope>NUCLEOTIDE SEQUENCE [LARGE SCALE GENOMIC DNA]</scope>
    <source>
        <strain evidence="3">RMSCC 2394</strain>
    </source>
</reference>
<evidence type="ECO:0000259" key="1">
    <source>
        <dbReference type="Pfam" id="PF18648"/>
    </source>
</evidence>
<organism evidence="2 3">
    <name type="scientific">Coccidioides immitis RMSCC 2394</name>
    <dbReference type="NCBI Taxonomy" id="404692"/>
    <lineage>
        <taxon>Eukaryota</taxon>
        <taxon>Fungi</taxon>
        <taxon>Dikarya</taxon>
        <taxon>Ascomycota</taxon>
        <taxon>Pezizomycotina</taxon>
        <taxon>Eurotiomycetes</taxon>
        <taxon>Eurotiomycetidae</taxon>
        <taxon>Onygenales</taxon>
        <taxon>Onygenaceae</taxon>
        <taxon>Coccidioides</taxon>
    </lineage>
</organism>
<name>A0A0J7B5Y5_COCIT</name>
<dbReference type="Proteomes" id="UP000054565">
    <property type="component" value="Unassembled WGS sequence"/>
</dbReference>
<dbReference type="AlphaFoldDB" id="A0A0J7B5Y5"/>
<accession>A0A0J7B5Y5</accession>
<evidence type="ECO:0000313" key="2">
    <source>
        <dbReference type="EMBL" id="KMP05332.1"/>
    </source>
</evidence>
<feature type="domain" description="Tse2 ADP-ribosyltransferase toxin" evidence="1">
    <location>
        <begin position="36"/>
        <end position="177"/>
    </location>
</feature>
<dbReference type="Pfam" id="PF18648">
    <property type="entry name" value="ADPRTs_Tse2"/>
    <property type="match status" value="1"/>
</dbReference>
<sequence>MFRAFLHTTSARAGLSASPLNRRSLSYASQHSVFPATLYRFQIHRRSDLYDRRLEQDDWEYEDGVEVSEDDGLVRPKVAPRVSNGALFMPNTHFMQEITRRSFDNYLDGVDSGKPTAEPHYLCIPQGTSIPNALTLFREQASRFSLQPSYPMTLAALNEALTKFYSESGHVIAAEEWLDKNPYHEAGFDDSEDWMSK</sequence>
<evidence type="ECO:0000313" key="3">
    <source>
        <dbReference type="Proteomes" id="UP000054565"/>
    </source>
</evidence>
<dbReference type="InterPro" id="IPR041018">
    <property type="entry name" value="ADPRTs_Tse2"/>
</dbReference>